<dbReference type="Gene3D" id="1.10.150.240">
    <property type="entry name" value="Putative phosphatase, domain 2"/>
    <property type="match status" value="1"/>
</dbReference>
<sequence length="247" mass="28947">MFITDFDGVLCDSVIECLLVTYNAYGKLRTPGYQRLLDIEQIDPQKRETFRQLRSYLKGAEDFVPLYMTMEEGVTIHNQQDFDIFRDAHSDQLPACTAAFYEERDYLKTHERELWLSLNPFFGNFAEELRQHESFENMRILTTKRQDDAAAIFDYQNIPFPRDHIIYMKAAGKSQKLLELLQKHGAEQAASVYFEDQVDFLVESQKHGIGSYLVEWGYVSAEQKALAQQYSIPIITMQQYAEFLRKF</sequence>
<dbReference type="Proteomes" id="UP000230821">
    <property type="component" value="Unassembled WGS sequence"/>
</dbReference>
<comment type="caution">
    <text evidence="1">The sequence shown here is derived from an EMBL/GenBank/DDBJ whole genome shotgun (WGS) entry which is preliminary data.</text>
</comment>
<reference evidence="1 2" key="1">
    <citation type="submission" date="2017-10" db="EMBL/GenBank/DDBJ databases">
        <title>Novel microbial diversity and functional potential in the marine mammal oral microbiome.</title>
        <authorList>
            <person name="Dudek N.K."/>
            <person name="Sun C.L."/>
            <person name="Burstein D."/>
            <person name="Kantor R.S."/>
            <person name="Aliaga Goltsman D.S."/>
            <person name="Bik E.M."/>
            <person name="Thomas B.C."/>
            <person name="Banfield J.F."/>
            <person name="Relman D.A."/>
        </authorList>
    </citation>
    <scope>NUCLEOTIDE SEQUENCE [LARGE SCALE GENOMIC DNA]</scope>
    <source>
        <strain evidence="1">DOLJORAL78_47_16</strain>
    </source>
</reference>
<dbReference type="InterPro" id="IPR036412">
    <property type="entry name" value="HAD-like_sf"/>
</dbReference>
<accession>A0A2G6KEQ3</accession>
<name>A0A2G6KEQ3_9BACT</name>
<dbReference type="Gene3D" id="3.40.50.1000">
    <property type="entry name" value="HAD superfamily/HAD-like"/>
    <property type="match status" value="1"/>
</dbReference>
<dbReference type="SUPFAM" id="SSF56784">
    <property type="entry name" value="HAD-like"/>
    <property type="match status" value="1"/>
</dbReference>
<organism evidence="1 2">
    <name type="scientific">candidate division KSB3 bacterium</name>
    <dbReference type="NCBI Taxonomy" id="2044937"/>
    <lineage>
        <taxon>Bacteria</taxon>
        <taxon>candidate division KSB3</taxon>
    </lineage>
</organism>
<evidence type="ECO:0000313" key="1">
    <source>
        <dbReference type="EMBL" id="PIE33432.1"/>
    </source>
</evidence>
<evidence type="ECO:0008006" key="3">
    <source>
        <dbReference type="Google" id="ProtNLM"/>
    </source>
</evidence>
<dbReference type="EMBL" id="PDSK01000098">
    <property type="protein sequence ID" value="PIE33432.1"/>
    <property type="molecule type" value="Genomic_DNA"/>
</dbReference>
<dbReference type="AlphaFoldDB" id="A0A2G6KEQ3"/>
<gene>
    <name evidence="1" type="ORF">CSA56_11535</name>
</gene>
<protein>
    <recommendedName>
        <fullName evidence="3">Haloacid dehalogenase</fullName>
    </recommendedName>
</protein>
<evidence type="ECO:0000313" key="2">
    <source>
        <dbReference type="Proteomes" id="UP000230821"/>
    </source>
</evidence>
<dbReference type="InterPro" id="IPR023214">
    <property type="entry name" value="HAD_sf"/>
</dbReference>
<dbReference type="InterPro" id="IPR023198">
    <property type="entry name" value="PGP-like_dom2"/>
</dbReference>
<proteinExistence type="predicted"/>